<dbReference type="GO" id="GO:0005737">
    <property type="term" value="C:cytoplasm"/>
    <property type="evidence" value="ECO:0007669"/>
    <property type="project" value="InterPro"/>
</dbReference>
<protein>
    <recommendedName>
        <fullName evidence="4">Phosphohistidine phosphatase SixA</fullName>
    </recommendedName>
</protein>
<sequence>MKKIFLMRHAKSSWKDSNIPDHDRPLKKRGEKDVKAMGKLLKNKKLEPDVILCSPATRAKQTASIFKDAIKYEGKIEYIDKLYMAEVPDLVSAIQSLPKKAKSVLVIGHNPGLEAFLQMLTGKVETLPTSTIAYIAVPINDWSDLNSEVEGKLKKLWRPKDL</sequence>
<dbReference type="InterPro" id="IPR013078">
    <property type="entry name" value="His_Pase_superF_clade-1"/>
</dbReference>
<dbReference type="NCBIfam" id="TIGR00249">
    <property type="entry name" value="sixA"/>
    <property type="match status" value="1"/>
</dbReference>
<feature type="binding site" evidence="1">
    <location>
        <position position="58"/>
    </location>
    <ligand>
        <name>substrate</name>
    </ligand>
</feature>
<reference evidence="2 3" key="1">
    <citation type="journal article" date="2015" name="MBio">
        <title>Genome-Resolved Metagenomic Analysis Reveals Roles for Candidate Phyla and Other Microbial Community Members in Biogeochemical Transformations in Oil Reservoirs.</title>
        <authorList>
            <person name="Hu P."/>
            <person name="Tom L."/>
            <person name="Singh A."/>
            <person name="Thomas B.C."/>
            <person name="Baker B.J."/>
            <person name="Piceno Y.M."/>
            <person name="Andersen G.L."/>
            <person name="Banfield J.F."/>
        </authorList>
    </citation>
    <scope>NUCLEOTIDE SEQUENCE [LARGE SCALE GENOMIC DNA]</scope>
    <source>
        <strain evidence="2">46_16</strain>
    </source>
</reference>
<organism evidence="2 3">
    <name type="scientific">Anaerolinea thermophila</name>
    <dbReference type="NCBI Taxonomy" id="167964"/>
    <lineage>
        <taxon>Bacteria</taxon>
        <taxon>Bacillati</taxon>
        <taxon>Chloroflexota</taxon>
        <taxon>Anaerolineae</taxon>
        <taxon>Anaerolineales</taxon>
        <taxon>Anaerolineaceae</taxon>
        <taxon>Anaerolinea</taxon>
    </lineage>
</organism>
<proteinExistence type="predicted"/>
<dbReference type="SMART" id="SM00855">
    <property type="entry name" value="PGAM"/>
    <property type="match status" value="1"/>
</dbReference>
<dbReference type="AlphaFoldDB" id="A0A101FYX2"/>
<accession>A0A101FYX2</accession>
<dbReference type="SUPFAM" id="SSF53254">
    <property type="entry name" value="Phosphoglycerate mutase-like"/>
    <property type="match status" value="1"/>
</dbReference>
<dbReference type="Gene3D" id="3.40.50.1240">
    <property type="entry name" value="Phosphoglycerate mutase-like"/>
    <property type="match status" value="1"/>
</dbReference>
<evidence type="ECO:0000313" key="3">
    <source>
        <dbReference type="Proteomes" id="UP000064249"/>
    </source>
</evidence>
<dbReference type="GO" id="GO:0101006">
    <property type="term" value="F:protein histidine phosphatase activity"/>
    <property type="evidence" value="ECO:0007669"/>
    <property type="project" value="InterPro"/>
</dbReference>
<name>A0A101FYX2_9CHLR</name>
<dbReference type="PANTHER" id="PTHR47623">
    <property type="entry name" value="OS09G0287300 PROTEIN"/>
    <property type="match status" value="1"/>
</dbReference>
<evidence type="ECO:0000313" key="2">
    <source>
        <dbReference type="EMBL" id="KUK46877.1"/>
    </source>
</evidence>
<gene>
    <name evidence="2" type="ORF">XD73_0281</name>
</gene>
<dbReference type="PANTHER" id="PTHR47623:SF1">
    <property type="entry name" value="OS09G0287300 PROTEIN"/>
    <property type="match status" value="1"/>
</dbReference>
<dbReference type="EMBL" id="LGFU01000005">
    <property type="protein sequence ID" value="KUK46877.1"/>
    <property type="molecule type" value="Genomic_DNA"/>
</dbReference>
<comment type="caution">
    <text evidence="2">The sequence shown here is derived from an EMBL/GenBank/DDBJ whole genome shotgun (WGS) entry which is preliminary data.</text>
</comment>
<evidence type="ECO:0000256" key="1">
    <source>
        <dbReference type="PIRSR" id="PIRSR613078-2"/>
    </source>
</evidence>
<dbReference type="Pfam" id="PF00300">
    <property type="entry name" value="His_Phos_1"/>
    <property type="match status" value="1"/>
</dbReference>
<dbReference type="Proteomes" id="UP000064249">
    <property type="component" value="Unassembled WGS sequence"/>
</dbReference>
<evidence type="ECO:0008006" key="4">
    <source>
        <dbReference type="Google" id="ProtNLM"/>
    </source>
</evidence>
<dbReference type="PIRSF" id="PIRSF000709">
    <property type="entry name" value="6PFK_2-Ptase"/>
    <property type="match status" value="1"/>
</dbReference>
<dbReference type="InterPro" id="IPR029033">
    <property type="entry name" value="His_PPase_superfam"/>
</dbReference>
<dbReference type="InterPro" id="IPR004449">
    <property type="entry name" value="SixA"/>
</dbReference>
<dbReference type="CDD" id="cd07067">
    <property type="entry name" value="HP_PGM_like"/>
    <property type="match status" value="1"/>
</dbReference>